<dbReference type="Pfam" id="PF13954">
    <property type="entry name" value="PapC_N"/>
    <property type="match status" value="1"/>
</dbReference>
<evidence type="ECO:0000256" key="1">
    <source>
        <dbReference type="ARBA" id="ARBA00004571"/>
    </source>
</evidence>
<dbReference type="Pfam" id="PF13953">
    <property type="entry name" value="PapC_C"/>
    <property type="match status" value="1"/>
</dbReference>
<dbReference type="PANTHER" id="PTHR30451">
    <property type="entry name" value="OUTER MEMBRANE USHER PROTEIN"/>
    <property type="match status" value="1"/>
</dbReference>
<keyword evidence="4" id="KW-1134">Transmembrane beta strand</keyword>
<keyword evidence="12" id="KW-1185">Reference proteome</keyword>
<dbReference type="KEGG" id="tvl:FAZ95_23845"/>
<dbReference type="Proteomes" id="UP000298656">
    <property type="component" value="Chromosome 2"/>
</dbReference>
<keyword evidence="8" id="KW-0998">Cell outer membrane</keyword>
<evidence type="ECO:0000256" key="3">
    <source>
        <dbReference type="ARBA" id="ARBA00022448"/>
    </source>
</evidence>
<dbReference type="Gene3D" id="2.60.40.2070">
    <property type="match status" value="1"/>
</dbReference>
<dbReference type="GO" id="GO:0015473">
    <property type="term" value="F:fimbrial usher porin activity"/>
    <property type="evidence" value="ECO:0007669"/>
    <property type="project" value="InterPro"/>
</dbReference>
<dbReference type="InterPro" id="IPR042186">
    <property type="entry name" value="FimD_plug_dom"/>
</dbReference>
<gene>
    <name evidence="11" type="ORF">FAZ95_23845</name>
</gene>
<evidence type="ECO:0000313" key="12">
    <source>
        <dbReference type="Proteomes" id="UP000298656"/>
    </source>
</evidence>
<dbReference type="NCBIfam" id="NF011832">
    <property type="entry name" value="PRK15304.1"/>
    <property type="match status" value="1"/>
</dbReference>
<feature type="domain" description="PapC N-terminal" evidence="10">
    <location>
        <begin position="60"/>
        <end position="195"/>
    </location>
</feature>
<proteinExistence type="inferred from homology"/>
<keyword evidence="7" id="KW-0472">Membrane</keyword>
<dbReference type="InterPro" id="IPR025885">
    <property type="entry name" value="PapC_N"/>
</dbReference>
<dbReference type="PANTHER" id="PTHR30451:SF8">
    <property type="entry name" value="FIMBRIAL USHER PROTEIN"/>
    <property type="match status" value="1"/>
</dbReference>
<sequence length="838" mass="89176">MHTGSPSDTRRTPRDAPRLRPLAAALSAIALGLGLATGDADARETAGEDGGTEKRQSATFDVETLRARGIDPKLAEYFREAPRFREGTHVVTLVVNGMKAGLVDATFDANGGLCFTAALLEKAGLQVPRGDEGATGDATQCYDFIEAWPQTQVTLRPGREEVSLLVPTDAFRAPEVNLSGFATGGTAGLVNYDIMAMSSHTGGNANTYLYTATDVGVNVGDWVLRSRQLYTSNDGRGQFNHLYAYAQRTFAQYGSTLQAGQINIASPLFAGAPLTGMQVLPETALATRGNDGPRVEGIAQSEARVEIRQAGALIYSTQVPAGPFSLSGIPLLNSRTDLDVTVVEANGAEHRFVVPAASFGSAMLAPPGYSFAAGRIRDLGDVKNPAPWVITGAGSWALGRQMVTSAGLMGSTDYQALGWGLDARFWQNTAASVRNTFSNASREGAHGTQASVSLSSGLTERLSASVSATMQTSGYRDLLDTTIDTSSGWLDSRYRNQYTASLNWSDPVLGGINLAYTGVRPFNGTNTDRLVASWGKTFKYATVNASFETALGGSGDRDRAGRGAGANNAFYLNVSIPLGQRNVRTYVNRRENRTVMGAALSEKVNDYVNYRVAAERHDGRADLTGNVALTPRYTQLNLGLGRYGNQSTNYSGQIRGGVALHGGGITASPYPIQDTFGVLSVGDISGVKVSTPYGPVWTDMSGQAVIPQLPAYQSSRIELDTKTLPRNVDIRNGFRMVEAGRGSVNNVEFDVVRTRRVLVSATDEQGKALPKGSSVIGADNAFVTTVVDNGQIFLANGQIGEALKVSLPDDRQCELTLELPEKGNDEAFYEQASAVCRA</sequence>
<dbReference type="Gene3D" id="2.60.40.2610">
    <property type="entry name" value="Outer membrane usher protein FimD, plug domain"/>
    <property type="match status" value="1"/>
</dbReference>
<evidence type="ECO:0000256" key="8">
    <source>
        <dbReference type="ARBA" id="ARBA00023237"/>
    </source>
</evidence>
<feature type="domain" description="PapC-like C-terminal" evidence="9">
    <location>
        <begin position="758"/>
        <end position="821"/>
    </location>
</feature>
<dbReference type="GO" id="GO:0009279">
    <property type="term" value="C:cell outer membrane"/>
    <property type="evidence" value="ECO:0007669"/>
    <property type="project" value="UniProtKB-SubCell"/>
</dbReference>
<evidence type="ECO:0000256" key="7">
    <source>
        <dbReference type="ARBA" id="ARBA00023136"/>
    </source>
</evidence>
<dbReference type="SUPFAM" id="SSF141729">
    <property type="entry name" value="FimD N-terminal domain-like"/>
    <property type="match status" value="1"/>
</dbReference>
<dbReference type="InterPro" id="IPR000015">
    <property type="entry name" value="Fimb_usher"/>
</dbReference>
<dbReference type="OrthoDB" id="6554712at2"/>
<evidence type="ECO:0000256" key="5">
    <source>
        <dbReference type="ARBA" id="ARBA00022692"/>
    </source>
</evidence>
<keyword evidence="5" id="KW-0812">Transmembrane</keyword>
<evidence type="ECO:0000313" key="11">
    <source>
        <dbReference type="EMBL" id="QCP52216.1"/>
    </source>
</evidence>
<dbReference type="RefSeq" id="WP_137334989.1">
    <property type="nucleotide sequence ID" value="NZ_CP040078.1"/>
</dbReference>
<accession>A0A4P8IUX8</accession>
<evidence type="ECO:0000256" key="2">
    <source>
        <dbReference type="ARBA" id="ARBA00008064"/>
    </source>
</evidence>
<comment type="similarity">
    <text evidence="2">Belongs to the fimbrial export usher family.</text>
</comment>
<comment type="subcellular location">
    <subcellularLocation>
        <location evidence="1">Cell outer membrane</location>
        <topology evidence="1">Multi-pass membrane protein</topology>
    </subcellularLocation>
</comment>
<dbReference type="AlphaFoldDB" id="A0A4P8IUX8"/>
<evidence type="ECO:0000256" key="4">
    <source>
        <dbReference type="ARBA" id="ARBA00022452"/>
    </source>
</evidence>
<dbReference type="EMBL" id="CP040078">
    <property type="protein sequence ID" value="QCP52216.1"/>
    <property type="molecule type" value="Genomic_DNA"/>
</dbReference>
<reference evidence="11 12" key="1">
    <citation type="submission" date="2019-05" db="EMBL/GenBank/DDBJ databases">
        <title>Burkholderia sp. DHOD12, isolated from subtropical forest soil.</title>
        <authorList>
            <person name="Gao Z.-H."/>
            <person name="Qiu L.-H."/>
        </authorList>
    </citation>
    <scope>NUCLEOTIDE SEQUENCE [LARGE SCALE GENOMIC DNA]</scope>
    <source>
        <strain evidence="11 12">DHOD12</strain>
    </source>
</reference>
<keyword evidence="3" id="KW-0813">Transport</keyword>
<dbReference type="InterPro" id="IPR037224">
    <property type="entry name" value="PapC_N_sf"/>
</dbReference>
<evidence type="ECO:0000259" key="10">
    <source>
        <dbReference type="Pfam" id="PF13954"/>
    </source>
</evidence>
<keyword evidence="6" id="KW-0732">Signal</keyword>
<evidence type="ECO:0000259" key="9">
    <source>
        <dbReference type="Pfam" id="PF13953"/>
    </source>
</evidence>
<evidence type="ECO:0000256" key="6">
    <source>
        <dbReference type="ARBA" id="ARBA00022729"/>
    </source>
</evidence>
<dbReference type="Gene3D" id="2.60.40.3110">
    <property type="match status" value="1"/>
</dbReference>
<dbReference type="InterPro" id="IPR043142">
    <property type="entry name" value="PapC-like_C_sf"/>
</dbReference>
<dbReference type="GO" id="GO:0009297">
    <property type="term" value="P:pilus assembly"/>
    <property type="evidence" value="ECO:0007669"/>
    <property type="project" value="InterPro"/>
</dbReference>
<dbReference type="InterPro" id="IPR025949">
    <property type="entry name" value="PapC-like_C"/>
</dbReference>
<dbReference type="Gene3D" id="3.10.20.410">
    <property type="match status" value="1"/>
</dbReference>
<organism evidence="11 12">
    <name type="scientific">Trinickia violacea</name>
    <dbReference type="NCBI Taxonomy" id="2571746"/>
    <lineage>
        <taxon>Bacteria</taxon>
        <taxon>Pseudomonadati</taxon>
        <taxon>Pseudomonadota</taxon>
        <taxon>Betaproteobacteria</taxon>
        <taxon>Burkholderiales</taxon>
        <taxon>Burkholderiaceae</taxon>
        <taxon>Trinickia</taxon>
    </lineage>
</organism>
<protein>
    <recommendedName>
        <fullName evidence="13">Outer membrane usher protein</fullName>
    </recommendedName>
</protein>
<dbReference type="Pfam" id="PF00577">
    <property type="entry name" value="Usher"/>
    <property type="match status" value="1"/>
</dbReference>
<evidence type="ECO:0008006" key="13">
    <source>
        <dbReference type="Google" id="ProtNLM"/>
    </source>
</evidence>
<name>A0A4P8IUX8_9BURK</name>